<organism evidence="1 2">
    <name type="scientific">Enterococcus hirae</name>
    <dbReference type="NCBI Taxonomy" id="1354"/>
    <lineage>
        <taxon>Bacteria</taxon>
        <taxon>Bacillati</taxon>
        <taxon>Bacillota</taxon>
        <taxon>Bacilli</taxon>
        <taxon>Lactobacillales</taxon>
        <taxon>Enterococcaceae</taxon>
        <taxon>Enterococcus</taxon>
    </lineage>
</organism>
<reference evidence="1 2" key="1">
    <citation type="submission" date="2019-05" db="EMBL/GenBank/DDBJ databases">
        <authorList>
            <consortium name="Pathogen Informatics"/>
        </authorList>
    </citation>
    <scope>NUCLEOTIDE SEQUENCE [LARGE SCALE GENOMIC DNA]</scope>
    <source>
        <strain evidence="1 2">NCTC12204</strain>
    </source>
</reference>
<dbReference type="InterPro" id="IPR038620">
    <property type="entry name" value="YdcP-like_sf"/>
</dbReference>
<gene>
    <name evidence="1" type="ORF">NCTC12204_02799</name>
</gene>
<dbReference type="RefSeq" id="WP_010738567.1">
    <property type="nucleotide sequence ID" value="NZ_CABEEP010000003.1"/>
</dbReference>
<dbReference type="InterPro" id="IPR010365">
    <property type="entry name" value="DUF961"/>
</dbReference>
<evidence type="ECO:0000313" key="2">
    <source>
        <dbReference type="Proteomes" id="UP000352698"/>
    </source>
</evidence>
<name>A0A7Z9AX29_ENTHR</name>
<accession>A0A7Z9AX29</accession>
<proteinExistence type="predicted"/>
<protein>
    <submittedName>
        <fullName evidence="1">Conjugative transposon protein</fullName>
    </submittedName>
</protein>
<dbReference type="AlphaFoldDB" id="A0A7Z9AX29"/>
<dbReference type="Proteomes" id="UP000352698">
    <property type="component" value="Unassembled WGS sequence"/>
</dbReference>
<comment type="caution">
    <text evidence="1">The sequence shown here is derived from an EMBL/GenBank/DDBJ whole genome shotgun (WGS) entry which is preliminary data.</text>
</comment>
<dbReference type="Pfam" id="PF06125">
    <property type="entry name" value="DUF961"/>
    <property type="match status" value="1"/>
</dbReference>
<dbReference type="EMBL" id="CABEEP010000003">
    <property type="protein sequence ID" value="VTQ74174.1"/>
    <property type="molecule type" value="Genomic_DNA"/>
</dbReference>
<sequence length="138" mass="15319">MPKKNELNVGMEIDSKETFGELIFLRMKSAKAEDDVDTGEKNVNAYRYVVQSSKQLSEEIITIPAENGFREFQYGDKVELINPTANLLGFGGNGNFASSYIQVFAEDIVKVNSLTNNQKNEAVKANSETGNSKNESQK</sequence>
<dbReference type="Gene3D" id="2.40.50.390">
    <property type="entry name" value="Conjugative transposon protein, DUF961"/>
    <property type="match status" value="1"/>
</dbReference>
<evidence type="ECO:0000313" key="1">
    <source>
        <dbReference type="EMBL" id="VTQ74174.1"/>
    </source>
</evidence>